<reference evidence="2 3" key="1">
    <citation type="submission" date="2024-10" db="EMBL/GenBank/DDBJ databases">
        <title>The Natural Products Discovery Center: Release of the First 8490 Sequenced Strains for Exploring Actinobacteria Biosynthetic Diversity.</title>
        <authorList>
            <person name="Kalkreuter E."/>
            <person name="Kautsar S.A."/>
            <person name="Yang D."/>
            <person name="Bader C.D."/>
            <person name="Teijaro C.N."/>
            <person name="Fluegel L."/>
            <person name="Davis C.M."/>
            <person name="Simpson J.R."/>
            <person name="Lauterbach L."/>
            <person name="Steele A.D."/>
            <person name="Gui C."/>
            <person name="Meng S."/>
            <person name="Li G."/>
            <person name="Viehrig K."/>
            <person name="Ye F."/>
            <person name="Su P."/>
            <person name="Kiefer A.F."/>
            <person name="Nichols A."/>
            <person name="Cepeda A.J."/>
            <person name="Yan W."/>
            <person name="Fan B."/>
            <person name="Jiang Y."/>
            <person name="Adhikari A."/>
            <person name="Zheng C.-J."/>
            <person name="Schuster L."/>
            <person name="Cowan T.M."/>
            <person name="Smanski M.J."/>
            <person name="Chevrette M.G."/>
            <person name="De Carvalho L.P.S."/>
            <person name="Shen B."/>
        </authorList>
    </citation>
    <scope>NUCLEOTIDE SEQUENCE [LARGE SCALE GENOMIC DNA]</scope>
    <source>
        <strain evidence="2 3">NPDC049639</strain>
    </source>
</reference>
<dbReference type="PANTHER" id="PTHR20992">
    <property type="entry name" value="AT15442P-RELATED"/>
    <property type="match status" value="1"/>
</dbReference>
<proteinExistence type="predicted"/>
<keyword evidence="1" id="KW-0472">Membrane</keyword>
<comment type="caution">
    <text evidence="2">The sequence shown here is derived from an EMBL/GenBank/DDBJ whole genome shotgun (WGS) entry which is preliminary data.</text>
</comment>
<name>A0ABW8APV8_9ACTN</name>
<keyword evidence="1" id="KW-0812">Transmembrane</keyword>
<feature type="transmembrane region" description="Helical" evidence="1">
    <location>
        <begin position="144"/>
        <end position="167"/>
    </location>
</feature>
<keyword evidence="3" id="KW-1185">Reference proteome</keyword>
<dbReference type="EMBL" id="JBITLV010000004">
    <property type="protein sequence ID" value="MFI7588153.1"/>
    <property type="molecule type" value="Genomic_DNA"/>
</dbReference>
<evidence type="ECO:0000313" key="3">
    <source>
        <dbReference type="Proteomes" id="UP001612915"/>
    </source>
</evidence>
<dbReference type="RefSeq" id="WP_398281203.1">
    <property type="nucleotide sequence ID" value="NZ_JBITLV010000004.1"/>
</dbReference>
<organism evidence="2 3">
    <name type="scientific">Spongisporangium articulatum</name>
    <dbReference type="NCBI Taxonomy" id="3362603"/>
    <lineage>
        <taxon>Bacteria</taxon>
        <taxon>Bacillati</taxon>
        <taxon>Actinomycetota</taxon>
        <taxon>Actinomycetes</taxon>
        <taxon>Kineosporiales</taxon>
        <taxon>Kineosporiaceae</taxon>
        <taxon>Spongisporangium</taxon>
    </lineage>
</organism>
<dbReference type="Pfam" id="PF04087">
    <property type="entry name" value="DUF389"/>
    <property type="match status" value="1"/>
</dbReference>
<feature type="transmembrane region" description="Helical" evidence="1">
    <location>
        <begin position="119"/>
        <end position="138"/>
    </location>
</feature>
<keyword evidence="1" id="KW-1133">Transmembrane helix</keyword>
<protein>
    <submittedName>
        <fullName evidence="2">DUF389 domain-containing protein</fullName>
    </submittedName>
</protein>
<sequence length="322" mass="33218">MIDLRIVVPGPMPPAVLDLLEAEPRVAHVVLLTGTSFCGPGLDRGDTLICLVAREAASDVIAQVRAAGLHTEAGIVIEEVEAVDSPAAARAERAAPGAPEDGIVWDVVRRRAADDARLSWSYFAFLTLATAIAAVAVITDSPILIVGAMVVGPEFGPVSAIAVGLVLRRRHLLAGAGQLLLIGFAVAILLVAVLAVLARAADWVSAADVLAPRPQTGFVWRPDRWSVVVALLAGAAGVLSLTAGRGNALVGVFISVTTVPAAGNLALALAFVDQPRMVAEIGGAATQLGVNLLGMVVAGAVVLAVQRVLTDPRFRPARNPRR</sequence>
<accession>A0ABW8APV8</accession>
<dbReference type="PANTHER" id="PTHR20992:SF9">
    <property type="entry name" value="AT15442P-RELATED"/>
    <property type="match status" value="1"/>
</dbReference>
<evidence type="ECO:0000313" key="2">
    <source>
        <dbReference type="EMBL" id="MFI7588153.1"/>
    </source>
</evidence>
<evidence type="ECO:0000256" key="1">
    <source>
        <dbReference type="SAM" id="Phobius"/>
    </source>
</evidence>
<dbReference type="Proteomes" id="UP001612915">
    <property type="component" value="Unassembled WGS sequence"/>
</dbReference>
<feature type="transmembrane region" description="Helical" evidence="1">
    <location>
        <begin position="284"/>
        <end position="305"/>
    </location>
</feature>
<gene>
    <name evidence="2" type="ORF">ACIB24_13880</name>
</gene>
<feature type="transmembrane region" description="Helical" evidence="1">
    <location>
        <begin position="224"/>
        <end position="241"/>
    </location>
</feature>
<feature type="transmembrane region" description="Helical" evidence="1">
    <location>
        <begin position="179"/>
        <end position="204"/>
    </location>
</feature>
<feature type="transmembrane region" description="Helical" evidence="1">
    <location>
        <begin position="248"/>
        <end position="272"/>
    </location>
</feature>
<dbReference type="InterPro" id="IPR005240">
    <property type="entry name" value="DUF389"/>
</dbReference>